<dbReference type="Proteomes" id="UP001642484">
    <property type="component" value="Unassembled WGS sequence"/>
</dbReference>
<organism evidence="4 5">
    <name type="scientific">Durusdinium trenchii</name>
    <dbReference type="NCBI Taxonomy" id="1381693"/>
    <lineage>
        <taxon>Eukaryota</taxon>
        <taxon>Sar</taxon>
        <taxon>Alveolata</taxon>
        <taxon>Dinophyceae</taxon>
        <taxon>Suessiales</taxon>
        <taxon>Symbiodiniaceae</taxon>
        <taxon>Durusdinium</taxon>
    </lineage>
</organism>
<dbReference type="PANTHER" id="PTHR47567:SF1">
    <property type="entry name" value="NAD-DEPENDENT EPIMERASE_DEHYDRATASE DOMAIN-CONTAINING PROTEIN"/>
    <property type="match status" value="1"/>
</dbReference>
<evidence type="ECO:0000313" key="5">
    <source>
        <dbReference type="Proteomes" id="UP001642484"/>
    </source>
</evidence>
<accession>A0ABP0NXR8</accession>
<evidence type="ECO:0000313" key="4">
    <source>
        <dbReference type="EMBL" id="CAK9068576.1"/>
    </source>
</evidence>
<protein>
    <recommendedName>
        <fullName evidence="6">ADP,ATP carrier protein</fullName>
    </recommendedName>
</protein>
<keyword evidence="2" id="KW-0812">Transmembrane</keyword>
<reference evidence="4 5" key="1">
    <citation type="submission" date="2024-02" db="EMBL/GenBank/DDBJ databases">
        <authorList>
            <person name="Chen Y."/>
            <person name="Shah S."/>
            <person name="Dougan E. K."/>
            <person name="Thang M."/>
            <person name="Chan C."/>
        </authorList>
    </citation>
    <scope>NUCLEOTIDE SEQUENCE [LARGE SCALE GENOMIC DNA]</scope>
</reference>
<evidence type="ECO:0000256" key="3">
    <source>
        <dbReference type="ARBA" id="ARBA00023136"/>
    </source>
</evidence>
<evidence type="ECO:0000256" key="2">
    <source>
        <dbReference type="ARBA" id="ARBA00022692"/>
    </source>
</evidence>
<proteinExistence type="predicted"/>
<dbReference type="PANTHER" id="PTHR47567">
    <property type="entry name" value="MITOCHONDRIAL SUBSTRATE/SOLUTE CARRIER"/>
    <property type="match status" value="1"/>
</dbReference>
<comment type="caution">
    <text evidence="4">The sequence shown here is derived from an EMBL/GenBank/DDBJ whole genome shotgun (WGS) entry which is preliminary data.</text>
</comment>
<dbReference type="InterPro" id="IPR023395">
    <property type="entry name" value="MCP_dom_sf"/>
</dbReference>
<evidence type="ECO:0008006" key="6">
    <source>
        <dbReference type="Google" id="ProtNLM"/>
    </source>
</evidence>
<dbReference type="SUPFAM" id="SSF103506">
    <property type="entry name" value="Mitochondrial carrier"/>
    <property type="match status" value="1"/>
</dbReference>
<keyword evidence="5" id="KW-1185">Reference proteome</keyword>
<evidence type="ECO:0000256" key="1">
    <source>
        <dbReference type="ARBA" id="ARBA00004370"/>
    </source>
</evidence>
<dbReference type="EMBL" id="CAXAMN010022350">
    <property type="protein sequence ID" value="CAK9068576.1"/>
    <property type="molecule type" value="Genomic_DNA"/>
</dbReference>
<keyword evidence="3" id="KW-0472">Membrane</keyword>
<comment type="subcellular location">
    <subcellularLocation>
        <location evidence="1">Membrane</location>
    </subcellularLocation>
</comment>
<gene>
    <name evidence="4" type="ORF">CCMP2556_LOCUS33682</name>
</gene>
<sequence>MGVLFTQGFGHYQWFYTNNLLRETVPEFDMRYGKHVRNAFIGFTSSVVADTLCNPIRVLKVNRQTSLTRTGFWAAVDGIVGVRTQMCSLVTGLFRWGAFE</sequence>
<name>A0ABP0NXR8_9DINO</name>